<dbReference type="Proteomes" id="UP001497472">
    <property type="component" value="Unassembled WGS sequence"/>
</dbReference>
<comment type="caution">
    <text evidence="1">The sequence shown here is derived from an EMBL/GenBank/DDBJ whole genome shotgun (WGS) entry which is preliminary data.</text>
</comment>
<evidence type="ECO:0000313" key="1">
    <source>
        <dbReference type="EMBL" id="CAK1548669.1"/>
    </source>
</evidence>
<dbReference type="InterPro" id="IPR010562">
    <property type="entry name" value="Haemolymph_juvenile_hormone-bd"/>
</dbReference>
<gene>
    <name evidence="1" type="ORF">LNINA_LOCUS8034</name>
</gene>
<accession>A0AAV1JJ18</accession>
<proteinExistence type="predicted"/>
<dbReference type="PANTHER" id="PTHR11008">
    <property type="entry name" value="PROTEIN TAKEOUT-LIKE PROTEIN"/>
    <property type="match status" value="1"/>
</dbReference>
<sequence>MNLDTYTIQAKIRFPKLHLEGLYKLDTQILIIPLRGQGQFFADAVKCDANVEIKSEIYERESTQYIKFKSMALEINLKDYRIRLNGLFNGDKTLEEATNEAINQNRDEFLQAMKPYIEKTAANVLLDIANKIVYSMPLDDLFPKE</sequence>
<dbReference type="EMBL" id="CAVLEF010000010">
    <property type="protein sequence ID" value="CAK1548669.1"/>
    <property type="molecule type" value="Genomic_DNA"/>
</dbReference>
<dbReference type="InterPro" id="IPR038606">
    <property type="entry name" value="To_sf"/>
</dbReference>
<evidence type="ECO:0000313" key="2">
    <source>
        <dbReference type="Proteomes" id="UP001497472"/>
    </source>
</evidence>
<dbReference type="Gene3D" id="3.15.10.30">
    <property type="entry name" value="Haemolymph juvenile hormone binding protein"/>
    <property type="match status" value="1"/>
</dbReference>
<organism evidence="1 2">
    <name type="scientific">Leptosia nina</name>
    <dbReference type="NCBI Taxonomy" id="320188"/>
    <lineage>
        <taxon>Eukaryota</taxon>
        <taxon>Metazoa</taxon>
        <taxon>Ecdysozoa</taxon>
        <taxon>Arthropoda</taxon>
        <taxon>Hexapoda</taxon>
        <taxon>Insecta</taxon>
        <taxon>Pterygota</taxon>
        <taxon>Neoptera</taxon>
        <taxon>Endopterygota</taxon>
        <taxon>Lepidoptera</taxon>
        <taxon>Glossata</taxon>
        <taxon>Ditrysia</taxon>
        <taxon>Papilionoidea</taxon>
        <taxon>Pieridae</taxon>
        <taxon>Pierinae</taxon>
        <taxon>Leptosia</taxon>
    </lineage>
</organism>
<reference evidence="1 2" key="1">
    <citation type="submission" date="2023-11" db="EMBL/GenBank/DDBJ databases">
        <authorList>
            <person name="Okamura Y."/>
        </authorList>
    </citation>
    <scope>NUCLEOTIDE SEQUENCE [LARGE SCALE GENOMIC DNA]</scope>
</reference>
<dbReference type="PANTHER" id="PTHR11008:SF39">
    <property type="entry name" value="CIRCADIAN CLOCK-CONTROLLED PROTEIN-LIKE PROTEIN"/>
    <property type="match status" value="1"/>
</dbReference>
<keyword evidence="2" id="KW-1185">Reference proteome</keyword>
<dbReference type="AlphaFoldDB" id="A0AAV1JJ18"/>
<protein>
    <recommendedName>
        <fullName evidence="3">Protein takeout</fullName>
    </recommendedName>
</protein>
<dbReference type="Pfam" id="PF06585">
    <property type="entry name" value="JHBP"/>
    <property type="match status" value="1"/>
</dbReference>
<name>A0AAV1JJ18_9NEOP</name>
<evidence type="ECO:0008006" key="3">
    <source>
        <dbReference type="Google" id="ProtNLM"/>
    </source>
</evidence>
<dbReference type="SMART" id="SM00700">
    <property type="entry name" value="JHBP"/>
    <property type="match status" value="1"/>
</dbReference>
<dbReference type="GO" id="GO:0005615">
    <property type="term" value="C:extracellular space"/>
    <property type="evidence" value="ECO:0007669"/>
    <property type="project" value="TreeGrafter"/>
</dbReference>